<dbReference type="SUPFAM" id="SSF51120">
    <property type="entry name" value="beta-Roll"/>
    <property type="match status" value="15"/>
</dbReference>
<reference evidence="5" key="1">
    <citation type="submission" date="2017-05" db="EMBL/GenBank/DDBJ databases">
        <authorList>
            <person name="Rodrigo-Torres L."/>
            <person name="Arahal R. D."/>
            <person name="Lucena T."/>
        </authorList>
    </citation>
    <scope>NUCLEOTIDE SEQUENCE [LARGE SCALE GENOMIC DNA]</scope>
    <source>
        <strain evidence="5">CECT 8868</strain>
    </source>
</reference>
<dbReference type="OrthoDB" id="9773411at2"/>
<gene>
    <name evidence="4" type="primary">cya_5</name>
    <name evidence="4" type="ORF">OCA8868_03170</name>
</gene>
<protein>
    <submittedName>
        <fullName evidence="4">Bifunctional hemolysin/adenylate cyclase</fullName>
    </submittedName>
</protein>
<dbReference type="InterPro" id="IPR018511">
    <property type="entry name" value="Hemolysin-typ_Ca-bd_CS"/>
</dbReference>
<dbReference type="RefSeq" id="WP_093997513.1">
    <property type="nucleotide sequence ID" value="NZ_FXYD01000006.1"/>
</dbReference>
<organism evidence="4 5">
    <name type="scientific">Octadecabacter ascidiaceicola</name>
    <dbReference type="NCBI Taxonomy" id="1655543"/>
    <lineage>
        <taxon>Bacteria</taxon>
        <taxon>Pseudomonadati</taxon>
        <taxon>Pseudomonadota</taxon>
        <taxon>Alphaproteobacteria</taxon>
        <taxon>Rhodobacterales</taxon>
        <taxon>Roseobacteraceae</taxon>
        <taxon>Octadecabacter</taxon>
    </lineage>
</organism>
<keyword evidence="2" id="KW-0964">Secreted</keyword>
<proteinExistence type="predicted"/>
<dbReference type="Pfam" id="PF00353">
    <property type="entry name" value="HemolysinCabind"/>
    <property type="match status" value="20"/>
</dbReference>
<evidence type="ECO:0000256" key="3">
    <source>
        <dbReference type="SAM" id="MobiDB-lite"/>
    </source>
</evidence>
<feature type="compositionally biased region" description="Low complexity" evidence="3">
    <location>
        <begin position="744"/>
        <end position="755"/>
    </location>
</feature>
<accession>A0A238KP83</accession>
<dbReference type="EMBL" id="FXYD01000006">
    <property type="protein sequence ID" value="SMX44548.1"/>
    <property type="molecule type" value="Genomic_DNA"/>
</dbReference>
<dbReference type="InterPro" id="IPR001343">
    <property type="entry name" value="Hemolysn_Ca-bd"/>
</dbReference>
<feature type="region of interest" description="Disordered" evidence="3">
    <location>
        <begin position="703"/>
        <end position="757"/>
    </location>
</feature>
<evidence type="ECO:0000313" key="4">
    <source>
        <dbReference type="EMBL" id="SMX44548.1"/>
    </source>
</evidence>
<dbReference type="InterPro" id="IPR011049">
    <property type="entry name" value="Serralysin-like_metalloprot_C"/>
</dbReference>
<feature type="compositionally biased region" description="Gly residues" evidence="3">
    <location>
        <begin position="727"/>
        <end position="743"/>
    </location>
</feature>
<dbReference type="GO" id="GO:0005509">
    <property type="term" value="F:calcium ion binding"/>
    <property type="evidence" value="ECO:0007669"/>
    <property type="project" value="InterPro"/>
</dbReference>
<evidence type="ECO:0000256" key="2">
    <source>
        <dbReference type="ARBA" id="ARBA00022525"/>
    </source>
</evidence>
<dbReference type="Pfam" id="PF17963">
    <property type="entry name" value="Big_9"/>
    <property type="match status" value="1"/>
</dbReference>
<evidence type="ECO:0000313" key="5">
    <source>
        <dbReference type="Proteomes" id="UP000203464"/>
    </source>
</evidence>
<dbReference type="GO" id="GO:0005576">
    <property type="term" value="C:extracellular region"/>
    <property type="evidence" value="ECO:0007669"/>
    <property type="project" value="UniProtKB-SubCell"/>
</dbReference>
<dbReference type="PROSITE" id="PS00330">
    <property type="entry name" value="HEMOLYSIN_CALCIUM"/>
    <property type="match status" value="3"/>
</dbReference>
<dbReference type="Proteomes" id="UP000203464">
    <property type="component" value="Unassembled WGS sequence"/>
</dbReference>
<dbReference type="PANTHER" id="PTHR38340">
    <property type="entry name" value="S-LAYER PROTEIN"/>
    <property type="match status" value="1"/>
</dbReference>
<dbReference type="Gene3D" id="2.150.10.10">
    <property type="entry name" value="Serralysin-like metalloprotease, C-terminal"/>
    <property type="match status" value="14"/>
</dbReference>
<dbReference type="InterPro" id="IPR050557">
    <property type="entry name" value="RTX_toxin/Mannuronan_C5-epim"/>
</dbReference>
<keyword evidence="5" id="KW-1185">Reference proteome</keyword>
<comment type="subcellular location">
    <subcellularLocation>
        <location evidence="1">Secreted</location>
    </subcellularLocation>
</comment>
<sequence length="2457" mass="254178">MSVQGLIDIGAIRFFHADQWSQNEGSSPAEWEIDQNAMDLSLIDWQERQIFRLNRLTASDTFVDLLGNFGPENALWIGYTRLPDIAEGDLYPGIDIRGIAIVSEEFSFGFVDQNGDVVELSIERLLAHEITHAALGTPDTTQPLDGSVPDPNYAGPTVDKENAIILEAFPDNESIRTTYSSVTPLSDLTERSNWTFGNEVDLVHVAKGSPPDDPTTTGPGFNINTSNNSTNLRDLIIYRDRDGDPVDNTIRSGDGSDYIYAGKGNDIISPGRGDDYAFAEDGNDVVLGFEGNDRLDGGENEDRSVDFDTLNYEALSYGIIVGVEEEATVNSPTVFYAEDSRENSQWRDLFWNFEKLALTRLDDTLKFDPKMFDLNIEGSGGFDSGLSLERGDLIDGSNLESDLTIALQGALSGDPGTIAANGFAVDVIKFDDVIATKYADTITGSDTSNKIYAGDEADSIDGGLGHDDIYGGLGNDTILGGDGADFIYDNGSASPIEDGEAPQEFLGRVLAYDTEGDDSIDGGAGADIIYYSGGIDTVSGGAGNDIYMTAPEVRGTSIFDDNLTIVLSETADDPFGNDLILGDGKGVDRVRFEGINRADVTVTYDYEKTFIGTQVVEFGSFFWYDFDLALTVDQYVTVGSVQITVNATGSSITVEQVTGFQFEGYYVGDTSPFEASMVVPFLVEFENGYLDWPTSMLDPATNKYTFTNSDHGEPENEEPPVGASSAGSGGTTGGGSSGGGGSNDPGSNDPGNGSNAFAALGSFEFERAQAETIIDGDDDDDDIYASTESEIVNAGGGNDRVFAGGGSDIVIGGAGADTLYGGSGTDTASYDTATSGVGVYLDEDRLTITNTFGDADGDVLEGFENLTGSDFDDRLYGDDGANLIVGRAGNDTIRGLGGQDTLVGGDGDDTIIASEYVDDDDVLFVSDVEMYGGAGNDTIRSSSGNDIIFGGDGDDLVELSNFTNIFAPGTPGNDTVNGGSGLDTVHFFNGPIIVDLGAGTAEYVGTGESVRLIDVEGIKAGGEDDLIIGGAGDNILDGGGGDDTLIGGAGDDELYGATYNFRDDAILYGGSGVDTAHVTWDFTNSTLEVIEGGLKINKASGSGSYTIYDDIEFIQFSDANKTYQELAQGLITEFAVIDDYIRVEEGATVTLDLLANDLEFDGNAITLETINGVAADPGANIRLSSGAVITVEADGSLTLDQGGAYAWLDANESVFTVLTYTATDSTNVVREATSTLVIDGVDTETNNIHLDRNVFITETNPDAAEALRIGNFDVSIAVLIIDEQYIDPNDVPVGFSVEEINGETFITYGGDDAVILSDVALDTWQYAAANRTVGTSADELINGTDGDDVIQAGAGNDTVRSGEGNDVVIGQDGVDRLSFTGGDNIAIGGAGGDFLTAFGGGENLLYGGEGDDQLFSNDGDDTLNGGSGNDSLLGRDGDDTLLGGDGDDVFFGGSGQDSFDGGAGFDQVVLYNDDVAGLSGGVTVDLAAGWISWSSIYPLETLVSIESVLGTGQDDTLLGDEFDNVLAGNSGDDLIHGRGGDDSLYTGSGSSTLYGDAGDDLLYDQSEGGDQLFGGDGDDRFNVNTLFGGANEFHGGDGSDTLDLSGSNQMLNVDLTSGQFEIGAESNQFSGIENIIGTNGDNILIGDGADNTFEGLGGADTYTLGNGNNLVRVATGSGHDIITDFDIAEDAIEINGANFDPSVGATGVTATQIGSDTVLNFGAQDSLTLNGIDLTSWQTASTGPTGDGTITGTVGNDIIDGTFADDPEGDVITDNGDTINAGAGADKIYDGAGDDVVFGGDGRDTFFAGAGADQYDGGAANNDAVNYSLASQGVTVDLTDGSNNSGIAAGDTYTNVEEITGSSLDDIIVGDASIFKLYGGAGNDVITSGTLKNILAGNAGADTFVFGVGSNEDVVKDFSVGEDILDVSGWGATSLADLTLDDSSGKVYVSFGSDSFRLDGIISVADLTDADFVFAQDTGSTGDGTITGTSGDDLIDGTFSGDPEGDAVTDDGQVINAGDGNDDIYDGAGDDTVFGGDGKDDFFAGDGADHYDGGASNQDVVHFTTSTVGLTVDLTDTSNSTGIATGDSYVGIERIIGSDFDDVLIGDGIVRHLYGGDGNDIIMDAAGSNYLRGGNGADTFVFGADGGNDRIYDFELGVDTIDVSAWGATSLDDLNIYENSGRLEVQLKSDLSERIQLDGLDQTHVDSFGASDFVFATGGGSGPTGNGTITGTSGNDIIDGNFAGDPEGDVITDNGDTIDAGVGNDKIYDGAGDDMVFGGDGTETFYAGAGADHYDGGASNHDGVDFSGATQGVTVDLTDGTGASNTGIAAGDTYINIEKIVGSSHDDTLIGDSLVNKLIGGDGDDTIVAGARHNIMIGGDGADTFVFATGSKTNAVKDFSASEGDLLDVSGWGATSLADLSLDDSSGKVVVSNGVDSITLDGIIAVSDLTDSDFAFV</sequence>
<dbReference type="PANTHER" id="PTHR38340:SF1">
    <property type="entry name" value="S-LAYER PROTEIN"/>
    <property type="match status" value="1"/>
</dbReference>
<name>A0A238KP83_9RHOB</name>
<dbReference type="PRINTS" id="PR00313">
    <property type="entry name" value="CABNDNGRPT"/>
</dbReference>
<evidence type="ECO:0000256" key="1">
    <source>
        <dbReference type="ARBA" id="ARBA00004613"/>
    </source>
</evidence>